<proteinExistence type="predicted"/>
<protein>
    <submittedName>
        <fullName evidence="2">Uncharacterized protein</fullName>
    </submittedName>
</protein>
<evidence type="ECO:0000256" key="1">
    <source>
        <dbReference type="SAM" id="MobiDB-lite"/>
    </source>
</evidence>
<feature type="compositionally biased region" description="Low complexity" evidence="1">
    <location>
        <begin position="58"/>
        <end position="68"/>
    </location>
</feature>
<dbReference type="EMBL" id="CAMXCT010006523">
    <property type="protein sequence ID" value="CAI4015268.1"/>
    <property type="molecule type" value="Genomic_DNA"/>
</dbReference>
<reference evidence="2" key="1">
    <citation type="submission" date="2022-10" db="EMBL/GenBank/DDBJ databases">
        <authorList>
            <person name="Chen Y."/>
            <person name="Dougan E. K."/>
            <person name="Chan C."/>
            <person name="Rhodes N."/>
            <person name="Thang M."/>
        </authorList>
    </citation>
    <scope>NUCLEOTIDE SEQUENCE</scope>
</reference>
<name>A0A9P1GJF4_9DINO</name>
<feature type="region of interest" description="Disordered" evidence="1">
    <location>
        <begin position="1"/>
        <end position="79"/>
    </location>
</feature>
<feature type="compositionally biased region" description="Basic residues" evidence="1">
    <location>
        <begin position="26"/>
        <end position="37"/>
    </location>
</feature>
<evidence type="ECO:0000313" key="4">
    <source>
        <dbReference type="Proteomes" id="UP001152797"/>
    </source>
</evidence>
<accession>A0A9P1GJF4</accession>
<dbReference type="Proteomes" id="UP001152797">
    <property type="component" value="Unassembled WGS sequence"/>
</dbReference>
<gene>
    <name evidence="2" type="ORF">C1SCF055_LOCUS40105</name>
</gene>
<evidence type="ECO:0000313" key="3">
    <source>
        <dbReference type="EMBL" id="CAL1168643.1"/>
    </source>
</evidence>
<comment type="caution">
    <text evidence="2">The sequence shown here is derived from an EMBL/GenBank/DDBJ whole genome shotgun (WGS) entry which is preliminary data.</text>
</comment>
<organism evidence="2">
    <name type="scientific">Cladocopium goreaui</name>
    <dbReference type="NCBI Taxonomy" id="2562237"/>
    <lineage>
        <taxon>Eukaryota</taxon>
        <taxon>Sar</taxon>
        <taxon>Alveolata</taxon>
        <taxon>Dinophyceae</taxon>
        <taxon>Suessiales</taxon>
        <taxon>Symbiodiniaceae</taxon>
        <taxon>Cladocopium</taxon>
    </lineage>
</organism>
<feature type="compositionally biased region" description="Basic and acidic residues" evidence="1">
    <location>
        <begin position="8"/>
        <end position="17"/>
    </location>
</feature>
<evidence type="ECO:0000313" key="2">
    <source>
        <dbReference type="EMBL" id="CAI4015268.1"/>
    </source>
</evidence>
<dbReference type="EMBL" id="CAMXCT020006523">
    <property type="protein sequence ID" value="CAL1168643.1"/>
    <property type="molecule type" value="Genomic_DNA"/>
</dbReference>
<dbReference type="AlphaFoldDB" id="A0A9P1GJF4"/>
<reference evidence="3" key="2">
    <citation type="submission" date="2024-04" db="EMBL/GenBank/DDBJ databases">
        <authorList>
            <person name="Chen Y."/>
            <person name="Shah S."/>
            <person name="Dougan E. K."/>
            <person name="Thang M."/>
            <person name="Chan C."/>
        </authorList>
    </citation>
    <scope>NUCLEOTIDE SEQUENCE [LARGE SCALE GENOMIC DNA]</scope>
</reference>
<keyword evidence="4" id="KW-1185">Reference proteome</keyword>
<dbReference type="EMBL" id="CAMXCT030006523">
    <property type="protein sequence ID" value="CAL4802580.1"/>
    <property type="molecule type" value="Genomic_DNA"/>
</dbReference>
<sequence length="155" mass="16446">MASDDDRDPGADSDALKRPAACIPKAKPKAKGPRPLKRPAACVSTSPDDEADAVLKKPAAGPDVAAAAPPAPAASPLPGCGGVTDTWEWVAVEGQQHLRECVIGDWKVREFIRKAGNLKGEKWRLFDHTPTEKTYKSLKQAVAAGFTPPDPKDVD</sequence>